<dbReference type="Gene3D" id="1.10.287.1490">
    <property type="match status" value="1"/>
</dbReference>
<feature type="compositionally biased region" description="Basic and acidic residues" evidence="2">
    <location>
        <begin position="669"/>
        <end position="683"/>
    </location>
</feature>
<evidence type="ECO:0000256" key="1">
    <source>
        <dbReference type="SAM" id="Coils"/>
    </source>
</evidence>
<name>A0AA35T1P4_GEOBA</name>
<dbReference type="CDD" id="cd00821">
    <property type="entry name" value="PH"/>
    <property type="match status" value="1"/>
</dbReference>
<dbReference type="InterPro" id="IPR051707">
    <property type="entry name" value="PI-Interact_SigTrans_Reg"/>
</dbReference>
<feature type="region of interest" description="Disordered" evidence="2">
    <location>
        <begin position="276"/>
        <end position="307"/>
    </location>
</feature>
<dbReference type="SMART" id="SM00233">
    <property type="entry name" value="PH"/>
    <property type="match status" value="2"/>
</dbReference>
<dbReference type="PANTHER" id="PTHR14336">
    <property type="entry name" value="TANDEM PH DOMAIN CONTAINING PROTEIN"/>
    <property type="match status" value="1"/>
</dbReference>
<feature type="compositionally biased region" description="Polar residues" evidence="2">
    <location>
        <begin position="288"/>
        <end position="307"/>
    </location>
</feature>
<organism evidence="4 5">
    <name type="scientific">Geodia barretti</name>
    <name type="common">Barrett's horny sponge</name>
    <dbReference type="NCBI Taxonomy" id="519541"/>
    <lineage>
        <taxon>Eukaryota</taxon>
        <taxon>Metazoa</taxon>
        <taxon>Porifera</taxon>
        <taxon>Demospongiae</taxon>
        <taxon>Heteroscleromorpha</taxon>
        <taxon>Tetractinellida</taxon>
        <taxon>Astrophorina</taxon>
        <taxon>Geodiidae</taxon>
        <taxon>Geodia</taxon>
    </lineage>
</organism>
<comment type="caution">
    <text evidence="4">The sequence shown here is derived from an EMBL/GenBank/DDBJ whole genome shotgun (WGS) entry which is preliminary data.</text>
</comment>
<dbReference type="FunFam" id="2.30.29.30:FF:000286">
    <property type="entry name" value="PH-protein kinase domain containing protein"/>
    <property type="match status" value="1"/>
</dbReference>
<dbReference type="Gene3D" id="2.30.29.30">
    <property type="entry name" value="Pleckstrin-homology domain (PH domain)/Phosphotyrosine-binding domain (PTB)"/>
    <property type="match status" value="2"/>
</dbReference>
<dbReference type="InterPro" id="IPR011993">
    <property type="entry name" value="PH-like_dom_sf"/>
</dbReference>
<feature type="compositionally biased region" description="Low complexity" evidence="2">
    <location>
        <begin position="795"/>
        <end position="807"/>
    </location>
</feature>
<evidence type="ECO:0000256" key="2">
    <source>
        <dbReference type="SAM" id="MobiDB-lite"/>
    </source>
</evidence>
<feature type="coiled-coil region" evidence="1">
    <location>
        <begin position="398"/>
        <end position="479"/>
    </location>
</feature>
<proteinExistence type="predicted"/>
<feature type="domain" description="PH" evidence="3">
    <location>
        <begin position="10"/>
        <end position="115"/>
    </location>
</feature>
<dbReference type="Proteomes" id="UP001174909">
    <property type="component" value="Unassembled WGS sequence"/>
</dbReference>
<keyword evidence="5" id="KW-1185">Reference proteome</keyword>
<dbReference type="PROSITE" id="PS50003">
    <property type="entry name" value="PH_DOMAIN"/>
    <property type="match status" value="2"/>
</dbReference>
<gene>
    <name evidence="4" type="ORF">GBAR_LOCUS21584</name>
</gene>
<dbReference type="EMBL" id="CASHTH010003007">
    <property type="protein sequence ID" value="CAI8038721.1"/>
    <property type="molecule type" value="Genomic_DNA"/>
</dbReference>
<dbReference type="AlphaFoldDB" id="A0AA35T1P4"/>
<evidence type="ECO:0000259" key="3">
    <source>
        <dbReference type="PROSITE" id="PS50003"/>
    </source>
</evidence>
<evidence type="ECO:0000313" key="5">
    <source>
        <dbReference type="Proteomes" id="UP001174909"/>
    </source>
</evidence>
<feature type="region of interest" description="Disordered" evidence="2">
    <location>
        <begin position="118"/>
        <end position="160"/>
    </location>
</feature>
<keyword evidence="1" id="KW-0175">Coiled coil</keyword>
<feature type="region of interest" description="Disordered" evidence="2">
    <location>
        <begin position="760"/>
        <end position="815"/>
    </location>
</feature>
<reference evidence="4" key="1">
    <citation type="submission" date="2023-03" db="EMBL/GenBank/DDBJ databases">
        <authorList>
            <person name="Steffen K."/>
            <person name="Cardenas P."/>
        </authorList>
    </citation>
    <scope>NUCLEOTIDE SEQUENCE</scope>
</reference>
<accession>A0AA35T1P4</accession>
<sequence length="815" mass="90354">MAYHDSGEERLLREGYLLKSPESSRHLPVLKRWQKKWFRLMDNGDLHYYDSPDKSGRPVGTLHIRNCRRLFDPRSKGLQFPYTLGLDLSDSLHYIKADTAPTYNAWLEMMAGFAVRNDASPASSHPSPSGQRRYSGFPEVKGHRGDASDTTTSRTFSMSAKVQSRSADKSGWLYKTGPNNKGGWNHRFFVLSNGKLTYFKTEKAEKSQGTIDLRECSGVSQANLKRGYGLIIQVPNRTYYISAETESEQQDWVLAITTALSLLDDSKLSVAPAEALVRSGSGSSGSSVTSRDLLSLPTSDPQTTPTTLNTAGEFLLSVEEDTVGGGGQDKKQEKDSVVQLLEAEVDALRGQVSGLREELVSRGAVTAQLHAQLEESARQREREVHSITVDRDNIHTKLLDLEAAKQSLESVNDSLRLQLDEVRGAGLEAEELRVRGELEETQAALATAEDDIKTYQQELSDTQQLLQEIQSVALDLQAELIRRGDFVPRHFIKNRSLSSTASELLSPLDISSLSLPLSTHLECEERPATVAGFVGEMRGQVESPVANTPPGGEREEGKGGGATLPEERLKWQMEMENLRRECEARETGERARCEEEVGRWREKVGELEERCREMMGEVEREKSKELEKTKERLVELEGEVGGARERAAQLQVEKEKALADLKNIRKINRTMEKKLSESGKQDSEPQSPPVPDERLEEISKQLDLVTQERDKLKAELEELRASITNGLALSGGDDTAKVSPFLMRKSRATVAASRHSFAAPAVPSPLTNGHPEDVPVKPQRPSKAVITGRLAAVAPPTGSRPRSRTTTLFQSLLHS</sequence>
<feature type="region of interest" description="Disordered" evidence="2">
    <location>
        <begin position="541"/>
        <end position="564"/>
    </location>
</feature>
<dbReference type="Pfam" id="PF00169">
    <property type="entry name" value="PH"/>
    <property type="match status" value="2"/>
</dbReference>
<feature type="domain" description="PH" evidence="3">
    <location>
        <begin position="166"/>
        <end position="261"/>
    </location>
</feature>
<feature type="compositionally biased region" description="Low complexity" evidence="2">
    <location>
        <begin position="119"/>
        <end position="129"/>
    </location>
</feature>
<evidence type="ECO:0000313" key="4">
    <source>
        <dbReference type="EMBL" id="CAI8038721.1"/>
    </source>
</evidence>
<feature type="region of interest" description="Disordered" evidence="2">
    <location>
        <begin position="669"/>
        <end position="696"/>
    </location>
</feature>
<dbReference type="PANTHER" id="PTHR14336:SF8">
    <property type="entry name" value="PROTEIN OPY1"/>
    <property type="match status" value="1"/>
</dbReference>
<protein>
    <submittedName>
        <fullName evidence="4">Pleckstrin homology domain-containing family A member 6</fullName>
    </submittedName>
</protein>
<dbReference type="InterPro" id="IPR001849">
    <property type="entry name" value="PH_domain"/>
</dbReference>
<dbReference type="SUPFAM" id="SSF50729">
    <property type="entry name" value="PH domain-like"/>
    <property type="match status" value="2"/>
</dbReference>
<feature type="compositionally biased region" description="Polar residues" evidence="2">
    <location>
        <begin position="148"/>
        <end position="160"/>
    </location>
</feature>